<dbReference type="Pfam" id="PF14334">
    <property type="entry name" value="DUF4390"/>
    <property type="match status" value="1"/>
</dbReference>
<dbReference type="AlphaFoldDB" id="A0A261SZY7"/>
<comment type="caution">
    <text evidence="2">The sequence shown here is derived from an EMBL/GenBank/DDBJ whole genome shotgun (WGS) entry which is preliminary data.</text>
</comment>
<name>A0A261SZY7_9BORD</name>
<evidence type="ECO:0000313" key="3">
    <source>
        <dbReference type="Proteomes" id="UP000216913"/>
    </source>
</evidence>
<organism evidence="2 3">
    <name type="scientific">Bordetella genomosp. 5</name>
    <dbReference type="NCBI Taxonomy" id="1395608"/>
    <lineage>
        <taxon>Bacteria</taxon>
        <taxon>Pseudomonadati</taxon>
        <taxon>Pseudomonadota</taxon>
        <taxon>Betaproteobacteria</taxon>
        <taxon>Burkholderiales</taxon>
        <taxon>Alcaligenaceae</taxon>
        <taxon>Bordetella</taxon>
    </lineage>
</organism>
<dbReference type="RefSeq" id="WP_094804606.1">
    <property type="nucleotide sequence ID" value="NZ_NEVN01000013.1"/>
</dbReference>
<dbReference type="EMBL" id="NEVP01000017">
    <property type="protein sequence ID" value="OZI42745.1"/>
    <property type="molecule type" value="Genomic_DNA"/>
</dbReference>
<sequence length="191" mass="21568">MKFRSFSALLLCISLLFGMVGASIAQAAEPVVTRVEPVIRDGKLVIDADIDFPLNEQLRDAASRGVSLYFTADLTITRARWYWFDATVADEHMTWRITYNALTRQWRAGRDELSLPVSSLDDAMDLVRRIRGWEVADASAFEAGERYQGQLRVRLDTSLLPRPFQVNALNSSSWSPTTSWTPFSFTLTDPS</sequence>
<dbReference type="InterPro" id="IPR025500">
    <property type="entry name" value="DUF4390"/>
</dbReference>
<evidence type="ECO:0000313" key="2">
    <source>
        <dbReference type="EMBL" id="OZI42745.1"/>
    </source>
</evidence>
<feature type="chain" id="PRO_5012062677" description="DUF4390 domain-containing protein" evidence="1">
    <location>
        <begin position="28"/>
        <end position="191"/>
    </location>
</feature>
<dbReference type="Proteomes" id="UP000216913">
    <property type="component" value="Unassembled WGS sequence"/>
</dbReference>
<evidence type="ECO:0008006" key="4">
    <source>
        <dbReference type="Google" id="ProtNLM"/>
    </source>
</evidence>
<keyword evidence="1" id="KW-0732">Signal</keyword>
<evidence type="ECO:0000256" key="1">
    <source>
        <dbReference type="SAM" id="SignalP"/>
    </source>
</evidence>
<accession>A0A261SZY7</accession>
<protein>
    <recommendedName>
        <fullName evidence="4">DUF4390 domain-containing protein</fullName>
    </recommendedName>
</protein>
<dbReference type="OrthoDB" id="5298153at2"/>
<keyword evidence="3" id="KW-1185">Reference proteome</keyword>
<reference evidence="2 3" key="1">
    <citation type="submission" date="2017-05" db="EMBL/GenBank/DDBJ databases">
        <title>Complete and WGS of Bordetella genogroups.</title>
        <authorList>
            <person name="Spilker T."/>
            <person name="LiPuma J."/>
        </authorList>
    </citation>
    <scope>NUCLEOTIDE SEQUENCE [LARGE SCALE GENOMIC DNA]</scope>
    <source>
        <strain evidence="2 3">AU10456</strain>
    </source>
</reference>
<proteinExistence type="predicted"/>
<gene>
    <name evidence="2" type="ORF">CAL25_23895</name>
</gene>
<feature type="signal peptide" evidence="1">
    <location>
        <begin position="1"/>
        <end position="27"/>
    </location>
</feature>